<dbReference type="EMBL" id="LNQE01001789">
    <property type="protein sequence ID" value="KUG05649.1"/>
    <property type="molecule type" value="Genomic_DNA"/>
</dbReference>
<feature type="region of interest" description="Disordered" evidence="1">
    <location>
        <begin position="115"/>
        <end position="148"/>
    </location>
</feature>
<dbReference type="AlphaFoldDB" id="A0A0W8EB11"/>
<evidence type="ECO:0000256" key="1">
    <source>
        <dbReference type="SAM" id="MobiDB-lite"/>
    </source>
</evidence>
<evidence type="ECO:0000313" key="2">
    <source>
        <dbReference type="EMBL" id="KUG05649.1"/>
    </source>
</evidence>
<comment type="caution">
    <text evidence="2">The sequence shown here is derived from an EMBL/GenBank/DDBJ whole genome shotgun (WGS) entry which is preliminary data.</text>
</comment>
<proteinExistence type="predicted"/>
<protein>
    <submittedName>
        <fullName evidence="2">Uncharacterized protein</fullName>
    </submittedName>
</protein>
<name>A0A0W8EB11_9ZZZZ</name>
<gene>
    <name evidence="2" type="ORF">ASZ90_016921</name>
</gene>
<organism evidence="2">
    <name type="scientific">hydrocarbon metagenome</name>
    <dbReference type="NCBI Taxonomy" id="938273"/>
    <lineage>
        <taxon>unclassified sequences</taxon>
        <taxon>metagenomes</taxon>
        <taxon>ecological metagenomes</taxon>
    </lineage>
</organism>
<reference evidence="2" key="1">
    <citation type="journal article" date="2015" name="Proc. Natl. Acad. Sci. U.S.A.">
        <title>Networks of energetic and metabolic interactions define dynamics in microbial communities.</title>
        <authorList>
            <person name="Embree M."/>
            <person name="Liu J.K."/>
            <person name="Al-Bassam M.M."/>
            <person name="Zengler K."/>
        </authorList>
    </citation>
    <scope>NUCLEOTIDE SEQUENCE</scope>
</reference>
<sequence length="428" mass="47423">MTLHRCNGPDRDRAGGLNARGYEEVRESLSGADLLLPCMAPATGKKVIITRRDDPMVPCTREPERDLPDAPSLYPYSFLCSRDQGCRGDTLPPEEGTFRIPEGPKRGVEDARPVHEGCQRTGGRCLPPGTGDLHQGRRNVGPEDPPDRLVVRDEGDSQFPQERMRRVEMYRGYCQVIVPGQRGFGIDPGSSPVDIYRIGEVASPSKVVGQFLAAMDGIKDENSHAGLQEREHLVCILHHEIGEERVTADWICIEEGYGTTVQGKLSPGLPLAKADDCRDIFHDMDPLGEEEGDDDQNVDLFVSERLHGIIDGGGIHVHEPAFHHEIRVPVGDEPCSLFYQFLVIRKFATMPHEEDARLTHTLRSCTAHVKSFPILFINQFLPEISTGNLLRGVHSCAACTSFSWFYHELGCNANALYSGTVIYTKKSG</sequence>
<accession>A0A0W8EB11</accession>